<comment type="caution">
    <text evidence="2">The sequence shown here is derived from an EMBL/GenBank/DDBJ whole genome shotgun (WGS) entry which is preliminary data.</text>
</comment>
<evidence type="ECO:0000313" key="3">
    <source>
        <dbReference type="Proteomes" id="UP001500655"/>
    </source>
</evidence>
<dbReference type="Proteomes" id="UP001500655">
    <property type="component" value="Unassembled WGS sequence"/>
</dbReference>
<dbReference type="RefSeq" id="WP_344082867.1">
    <property type="nucleotide sequence ID" value="NZ_BAAALS010000016.1"/>
</dbReference>
<proteinExistence type="predicted"/>
<keyword evidence="3" id="KW-1185">Reference proteome</keyword>
<evidence type="ECO:0000313" key="2">
    <source>
        <dbReference type="EMBL" id="GAA1760852.1"/>
    </source>
</evidence>
<sequence>MALNIKDAETEALAAEVAAMTGENKTRAINVALRERKARLLVERTARERRQRLLRFLSDEAWPQVPAELLGSAPSKAERERILGYGPEGV</sequence>
<dbReference type="EMBL" id="BAAALS010000016">
    <property type="protein sequence ID" value="GAA1760852.1"/>
    <property type="molecule type" value="Genomic_DNA"/>
</dbReference>
<accession>A0ABN2KQ16</accession>
<keyword evidence="1" id="KW-1277">Toxin-antitoxin system</keyword>
<dbReference type="Pfam" id="PF07704">
    <property type="entry name" value="PSK_trans_fac"/>
    <property type="match status" value="1"/>
</dbReference>
<organism evidence="2 3">
    <name type="scientific">Luedemannella helvata</name>
    <dbReference type="NCBI Taxonomy" id="349315"/>
    <lineage>
        <taxon>Bacteria</taxon>
        <taxon>Bacillati</taxon>
        <taxon>Actinomycetota</taxon>
        <taxon>Actinomycetes</taxon>
        <taxon>Micromonosporales</taxon>
        <taxon>Micromonosporaceae</taxon>
        <taxon>Luedemannella</taxon>
    </lineage>
</organism>
<reference evidence="3" key="1">
    <citation type="journal article" date="2019" name="Int. J. Syst. Evol. Microbiol.">
        <title>The Global Catalogue of Microorganisms (GCM) 10K type strain sequencing project: providing services to taxonomists for standard genome sequencing and annotation.</title>
        <authorList>
            <consortium name="The Broad Institute Genomics Platform"/>
            <consortium name="The Broad Institute Genome Sequencing Center for Infectious Disease"/>
            <person name="Wu L."/>
            <person name="Ma J."/>
        </authorList>
    </citation>
    <scope>NUCLEOTIDE SEQUENCE [LARGE SCALE GENOMIC DNA]</scope>
    <source>
        <strain evidence="3">JCM 13249</strain>
    </source>
</reference>
<name>A0ABN2KQ16_9ACTN</name>
<evidence type="ECO:0000256" key="1">
    <source>
        <dbReference type="ARBA" id="ARBA00022649"/>
    </source>
</evidence>
<dbReference type="InterPro" id="IPR011660">
    <property type="entry name" value="VapB-like"/>
</dbReference>
<protein>
    <submittedName>
        <fullName evidence="2">Type II toxin-antitoxin system VapB family antitoxin</fullName>
    </submittedName>
</protein>
<gene>
    <name evidence="2" type="ORF">GCM10009681_35070</name>
</gene>